<feature type="compositionally biased region" description="Polar residues" evidence="1">
    <location>
        <begin position="758"/>
        <end position="773"/>
    </location>
</feature>
<feature type="compositionally biased region" description="Pro residues" evidence="1">
    <location>
        <begin position="196"/>
        <end position="211"/>
    </location>
</feature>
<feature type="compositionally biased region" description="Low complexity" evidence="1">
    <location>
        <begin position="327"/>
        <end position="342"/>
    </location>
</feature>
<feature type="compositionally biased region" description="Polar residues" evidence="1">
    <location>
        <begin position="579"/>
        <end position="599"/>
    </location>
</feature>
<feature type="region of interest" description="Disordered" evidence="1">
    <location>
        <begin position="185"/>
        <end position="225"/>
    </location>
</feature>
<dbReference type="EMBL" id="KV429033">
    <property type="protein sequence ID" value="KZT74330.1"/>
    <property type="molecule type" value="Genomic_DNA"/>
</dbReference>
<accession>A0A165U344</accession>
<feature type="compositionally biased region" description="Basic and acidic residues" evidence="1">
    <location>
        <begin position="541"/>
        <end position="551"/>
    </location>
</feature>
<reference evidence="2 3" key="1">
    <citation type="journal article" date="2016" name="Mol. Biol. Evol.">
        <title>Comparative Genomics of Early-Diverging Mushroom-Forming Fungi Provides Insights into the Origins of Lignocellulose Decay Capabilities.</title>
        <authorList>
            <person name="Nagy L.G."/>
            <person name="Riley R."/>
            <person name="Tritt A."/>
            <person name="Adam C."/>
            <person name="Daum C."/>
            <person name="Floudas D."/>
            <person name="Sun H."/>
            <person name="Yadav J.S."/>
            <person name="Pangilinan J."/>
            <person name="Larsson K.H."/>
            <person name="Matsuura K."/>
            <person name="Barry K."/>
            <person name="Labutti K."/>
            <person name="Kuo R."/>
            <person name="Ohm R.A."/>
            <person name="Bhattacharya S.S."/>
            <person name="Shirouzu T."/>
            <person name="Yoshinaga Y."/>
            <person name="Martin F.M."/>
            <person name="Grigoriev I.V."/>
            <person name="Hibbett D.S."/>
        </authorList>
    </citation>
    <scope>NUCLEOTIDE SEQUENCE [LARGE SCALE GENOMIC DNA]</scope>
    <source>
        <strain evidence="2 3">L-15889</strain>
    </source>
</reference>
<evidence type="ECO:0000313" key="2">
    <source>
        <dbReference type="EMBL" id="KZT74330.1"/>
    </source>
</evidence>
<feature type="compositionally biased region" description="Basic and acidic residues" evidence="1">
    <location>
        <begin position="619"/>
        <end position="628"/>
    </location>
</feature>
<dbReference type="AlphaFoldDB" id="A0A165U344"/>
<dbReference type="OrthoDB" id="3266602at2759"/>
<feature type="compositionally biased region" description="Polar residues" evidence="1">
    <location>
        <begin position="372"/>
        <end position="383"/>
    </location>
</feature>
<evidence type="ECO:0000313" key="3">
    <source>
        <dbReference type="Proteomes" id="UP000076727"/>
    </source>
</evidence>
<name>A0A165U344_9APHY</name>
<gene>
    <name evidence="2" type="ORF">DAEQUDRAFT_188533</name>
</gene>
<feature type="compositionally biased region" description="Acidic residues" evidence="1">
    <location>
        <begin position="786"/>
        <end position="803"/>
    </location>
</feature>
<feature type="compositionally biased region" description="Pro residues" evidence="1">
    <location>
        <begin position="58"/>
        <end position="67"/>
    </location>
</feature>
<keyword evidence="3" id="KW-1185">Reference proteome</keyword>
<protein>
    <submittedName>
        <fullName evidence="2">Uncharacterized protein</fullName>
    </submittedName>
</protein>
<feature type="region of interest" description="Disordered" evidence="1">
    <location>
        <begin position="514"/>
        <end position="813"/>
    </location>
</feature>
<dbReference type="Proteomes" id="UP000076727">
    <property type="component" value="Unassembled WGS sequence"/>
</dbReference>
<feature type="compositionally biased region" description="Basic and acidic residues" evidence="1">
    <location>
        <begin position="700"/>
        <end position="710"/>
    </location>
</feature>
<sequence length="1136" mass="123127">MVVSCSLCGALLQLPPHPINPKQVIICVQCNNATLAKARRRESSATSTSGRRRVAPVAPTPPTPSTPRTPQQPDRPPMALADLDNHAFARWVAVEAMKLVHPAHKTAELGGLGADFVRIAPEGGMLAPASMQPPSYRPSKDGRHYSERGEILVSPVSSTMSMPPPPPPSATPISHKYFGQTIAPPVAQPSRVPTQAPVPAPPRSQPPPIPRTPLRASMGSSASVPNIRRSAPAASVTPPHLIRPPPGQPVTLQHFHAAVSPSSSNDPVQGWDPQAAGRVRVCETSGCNAILSPKHLWRVCGKCLAAVDPCFFPSSTNPASAQEKSAHAPAGANAEPAPGGEPSKPRLRVATEPSPPPGNPTAAGDYHVLPMSASSQMSPSVQTGPPPIARSRRSASVEVTTSPVVLGPQKQPSISIPSLFSQLASQAQRARTKEHQTPAAANPFEPSHYIKQANPVRHPLMSPDALQQLDTNVMLQRIESLVEEQVHASDTQAQTKRGPFAVSQVHHTVERIRGGVGSSPIDTFSKPEPKPTLLPLPRNMKRSDASSKRTNEGALPTVIGGSAEQPIALDNGEDVPMHPQSSSESPSQAGQQIVTQEGTKNGDGLSDVVMNDAATVAEPAHDSVEEASKTSVSAPNATDIFPPVGSTHDAVQVKTEEPAEPPALSVAEQSGDVQMPAESTLGDTSDEDETPLSVITKAKHVSETTDDEKPAIQLSVKPEHRQSSSSHTSTPLRIRIRSLRKSRIDTEQPAFSAPDSPSRCSSPISPTSLTGTPWDSDLSDLTPLEDSTDEGESEIDEPQDGEEERPKLKIKLKIPKSFEARRSRLRTSRQEEKSPSTCSIRRCQNLLAVGYRYKLCDVCREYNRRIQRRARLEQEERDPEARLKRQLVDLSLYPPNSRICTGKGCRTVIPPEGEYKWRMCAVCRRELRQKDKYAAIFEELPNGRKRARESDGLDLLDLQYPDDCDDGFPFVDRTPDAYRYLDELIQTLEMRFRAFFTAQLQYIQFKVAKGIDVSAASPTVFSFNGEYSIVANPAGGAVDLAVKVVVSQIGTALGLQFNPVGVFMGPEASVVSQFSCTHEVQMPLPPMQTSDPSAANGLRQVLARRMMGELEVNVAWDRRHKYFPGQRIQIRFRLLS</sequence>
<feature type="region of interest" description="Disordered" evidence="1">
    <location>
        <begin position="316"/>
        <end position="395"/>
    </location>
</feature>
<organism evidence="2 3">
    <name type="scientific">Daedalea quercina L-15889</name>
    <dbReference type="NCBI Taxonomy" id="1314783"/>
    <lineage>
        <taxon>Eukaryota</taxon>
        <taxon>Fungi</taxon>
        <taxon>Dikarya</taxon>
        <taxon>Basidiomycota</taxon>
        <taxon>Agaricomycotina</taxon>
        <taxon>Agaricomycetes</taxon>
        <taxon>Polyporales</taxon>
        <taxon>Fomitopsis</taxon>
    </lineage>
</organism>
<proteinExistence type="predicted"/>
<evidence type="ECO:0000256" key="1">
    <source>
        <dbReference type="SAM" id="MobiDB-lite"/>
    </source>
</evidence>
<feature type="region of interest" description="Disordered" evidence="1">
    <location>
        <begin position="38"/>
        <end position="79"/>
    </location>
</feature>